<dbReference type="AlphaFoldDB" id="A0A2A4IRZ4"/>
<feature type="compositionally biased region" description="Acidic residues" evidence="2">
    <location>
        <begin position="489"/>
        <end position="510"/>
    </location>
</feature>
<name>A0A2A4IRZ4_HELVI</name>
<sequence>MCFYTNLFTYFYKPGTRTVKMGKKKNKNKVSGAVKTAAKTEKKLANKLKKELANLGEEDIAKVLAEIEREEAKRSAATEKALQGPPSPRAYASLTPHPTNNELIVFGGEYHNGQKTEVYNELLFFNPVNNTWKVLKAPGAPPPRSAHQAIATPANKGELWVFGGEFTSPSETQFHHYKDLWCFSFAEKKWEKVVAPNGPTPRSGHRMVLLGRNIIVFGGYADDGRECRYFDDLYSFCLDTRTWNKLAPSGRGPCARSACVMLPAGNDSLLIYGGFSRVRTGRTERTQTHTDLFRLSSRTAGGWTWRPLSGSLGPAARAGQAAAVNVHTNRGYVFGGVSDVEETDEELRGEMSDELQLLDLEAARWHHVTLRSEQPAPAQQPEAKDVKVEEAVTVVTDSVFTMKLGGAPTPAPVSQGCATGPAAARAGPGARMSAMMAVQRSTLYVYGGVLEKEDKQFYLSDMYSLDLHKLNEWKTIIEQPSLPDWLGSDSEEYETGSDSESDDSDEDSED</sequence>
<feature type="region of interest" description="Disordered" evidence="2">
    <location>
        <begin position="480"/>
        <end position="510"/>
    </location>
</feature>
<gene>
    <name evidence="3" type="ORF">B5V51_14285</name>
</gene>
<accession>A0A2A4IRZ4</accession>
<comment type="caution">
    <text evidence="3">The sequence shown here is derived from an EMBL/GenBank/DDBJ whole genome shotgun (WGS) entry which is preliminary data.</text>
</comment>
<protein>
    <recommendedName>
        <fullName evidence="4">DUF4110 domain-containing protein</fullName>
    </recommendedName>
</protein>
<dbReference type="Pfam" id="PF24681">
    <property type="entry name" value="Kelch_KLHDC2_KLHL20_DRC7"/>
    <property type="match status" value="1"/>
</dbReference>
<feature type="coiled-coil region" evidence="1">
    <location>
        <begin position="38"/>
        <end position="80"/>
    </location>
</feature>
<dbReference type="SUPFAM" id="SSF117281">
    <property type="entry name" value="Kelch motif"/>
    <property type="match status" value="1"/>
</dbReference>
<keyword evidence="1" id="KW-0175">Coiled coil</keyword>
<evidence type="ECO:0000313" key="3">
    <source>
        <dbReference type="EMBL" id="PCG62511.1"/>
    </source>
</evidence>
<dbReference type="PANTHER" id="PTHR46063">
    <property type="entry name" value="KELCH DOMAIN-CONTAINING PROTEIN"/>
    <property type="match status" value="1"/>
</dbReference>
<dbReference type="Gene3D" id="2.120.10.80">
    <property type="entry name" value="Kelch-type beta propeller"/>
    <property type="match status" value="2"/>
</dbReference>
<dbReference type="InterPro" id="IPR052588">
    <property type="entry name" value="Kelch_domain_protein"/>
</dbReference>
<dbReference type="STRING" id="7102.A0A2A4IRZ4"/>
<proteinExistence type="predicted"/>
<evidence type="ECO:0008006" key="4">
    <source>
        <dbReference type="Google" id="ProtNLM"/>
    </source>
</evidence>
<dbReference type="EMBL" id="NWSH01008543">
    <property type="protein sequence ID" value="PCG62511.1"/>
    <property type="molecule type" value="Genomic_DNA"/>
</dbReference>
<dbReference type="InterPro" id="IPR015915">
    <property type="entry name" value="Kelch-typ_b-propeller"/>
</dbReference>
<evidence type="ECO:0000256" key="2">
    <source>
        <dbReference type="SAM" id="MobiDB-lite"/>
    </source>
</evidence>
<dbReference type="PANTHER" id="PTHR46063:SF1">
    <property type="entry name" value="KELCH DOMAIN-CONTAINING PROTEIN 4"/>
    <property type="match status" value="1"/>
</dbReference>
<organism evidence="3">
    <name type="scientific">Heliothis virescens</name>
    <name type="common">Tobacco budworm moth</name>
    <dbReference type="NCBI Taxonomy" id="7102"/>
    <lineage>
        <taxon>Eukaryota</taxon>
        <taxon>Metazoa</taxon>
        <taxon>Ecdysozoa</taxon>
        <taxon>Arthropoda</taxon>
        <taxon>Hexapoda</taxon>
        <taxon>Insecta</taxon>
        <taxon>Pterygota</taxon>
        <taxon>Neoptera</taxon>
        <taxon>Endopterygota</taxon>
        <taxon>Lepidoptera</taxon>
        <taxon>Glossata</taxon>
        <taxon>Ditrysia</taxon>
        <taxon>Noctuoidea</taxon>
        <taxon>Noctuidae</taxon>
        <taxon>Heliothinae</taxon>
        <taxon>Heliothis</taxon>
    </lineage>
</organism>
<evidence type="ECO:0000256" key="1">
    <source>
        <dbReference type="SAM" id="Coils"/>
    </source>
</evidence>
<reference evidence="3" key="1">
    <citation type="submission" date="2017-09" db="EMBL/GenBank/DDBJ databases">
        <title>Contemporary evolution of a Lepidopteran species, Heliothis virescens, in response to modern agricultural practices.</title>
        <authorList>
            <person name="Fritz M.L."/>
            <person name="Deyonke A.M."/>
            <person name="Papanicolaou A."/>
            <person name="Micinski S."/>
            <person name="Westbrook J."/>
            <person name="Gould F."/>
        </authorList>
    </citation>
    <scope>NUCLEOTIDE SEQUENCE [LARGE SCALE GENOMIC DNA]</scope>
    <source>
        <strain evidence="3">HvINT-</strain>
        <tissue evidence="3">Whole body</tissue>
    </source>
</reference>